<protein>
    <submittedName>
        <fullName evidence="3">Uncharacterized protein</fullName>
    </submittedName>
</protein>
<evidence type="ECO:0000256" key="1">
    <source>
        <dbReference type="SAM" id="Coils"/>
    </source>
</evidence>
<dbReference type="EMBL" id="JAUUTY010000004">
    <property type="protein sequence ID" value="KAK1642027.1"/>
    <property type="molecule type" value="Genomic_DNA"/>
</dbReference>
<feature type="coiled-coil region" evidence="1">
    <location>
        <begin position="96"/>
        <end position="155"/>
    </location>
</feature>
<keyword evidence="1" id="KW-0175">Coiled coil</keyword>
<organism evidence="3 4">
    <name type="scientific">Lolium multiflorum</name>
    <name type="common">Italian ryegrass</name>
    <name type="synonym">Lolium perenne subsp. multiflorum</name>
    <dbReference type="NCBI Taxonomy" id="4521"/>
    <lineage>
        <taxon>Eukaryota</taxon>
        <taxon>Viridiplantae</taxon>
        <taxon>Streptophyta</taxon>
        <taxon>Embryophyta</taxon>
        <taxon>Tracheophyta</taxon>
        <taxon>Spermatophyta</taxon>
        <taxon>Magnoliopsida</taxon>
        <taxon>Liliopsida</taxon>
        <taxon>Poales</taxon>
        <taxon>Poaceae</taxon>
        <taxon>BOP clade</taxon>
        <taxon>Pooideae</taxon>
        <taxon>Poodae</taxon>
        <taxon>Poeae</taxon>
        <taxon>Poeae Chloroplast Group 2 (Poeae type)</taxon>
        <taxon>Loliodinae</taxon>
        <taxon>Loliinae</taxon>
        <taxon>Lolium</taxon>
    </lineage>
</organism>
<proteinExistence type="predicted"/>
<evidence type="ECO:0000256" key="2">
    <source>
        <dbReference type="SAM" id="MobiDB-lite"/>
    </source>
</evidence>
<name>A0AAD8S121_LOLMU</name>
<evidence type="ECO:0000313" key="4">
    <source>
        <dbReference type="Proteomes" id="UP001231189"/>
    </source>
</evidence>
<feature type="region of interest" description="Disordered" evidence="2">
    <location>
        <begin position="341"/>
        <end position="382"/>
    </location>
</feature>
<gene>
    <name evidence="3" type="ORF">QYE76_059832</name>
</gene>
<feature type="compositionally biased region" description="Acidic residues" evidence="2">
    <location>
        <begin position="345"/>
        <end position="364"/>
    </location>
</feature>
<dbReference type="Proteomes" id="UP001231189">
    <property type="component" value="Unassembled WGS sequence"/>
</dbReference>
<reference evidence="3" key="1">
    <citation type="submission" date="2023-07" db="EMBL/GenBank/DDBJ databases">
        <title>A chromosome-level genome assembly of Lolium multiflorum.</title>
        <authorList>
            <person name="Chen Y."/>
            <person name="Copetti D."/>
            <person name="Kolliker R."/>
            <person name="Studer B."/>
        </authorList>
    </citation>
    <scope>NUCLEOTIDE SEQUENCE</scope>
    <source>
        <strain evidence="3">02402/16</strain>
        <tissue evidence="3">Leaf</tissue>
    </source>
</reference>
<evidence type="ECO:0000313" key="3">
    <source>
        <dbReference type="EMBL" id="KAK1642027.1"/>
    </source>
</evidence>
<accession>A0AAD8S121</accession>
<dbReference type="AlphaFoldDB" id="A0AAD8S121"/>
<comment type="caution">
    <text evidence="3">The sequence shown here is derived from an EMBL/GenBank/DDBJ whole genome shotgun (WGS) entry which is preliminary data.</text>
</comment>
<keyword evidence="4" id="KW-1185">Reference proteome</keyword>
<sequence length="382" mass="42170">MASMEMFFSDFRAFINATTAEADGRLKRVEKVNKSVTDKRTGLYNRLVASYHKAKTDRAEVAHELQVAKVAAARVPQLEEDLRIVRTQCADSQEVAKALAAKAKETEGELSRLRRLEANHLAELDSVKRVEQEKVDNLNQRLNEVDEQCQKLNNDMIAQSKTLTETAKRWVEEISPLDCGLAIAFPETQKEALAAAGKAQEERRLATGESSSEFFSMDDHLASIAARVEPVTMLGYGLRLAAEEFLRLLWPTETLPGEIANLVKWLESAPDRLLDWKDSAAHAGADMALSFVLSWYEDVDLYQLETGRASVEDALSAETKTRRLARACTIADFVNKGFFVNDPSLPEEEEAAEDEDMADAEEGLPEAPGSDVPPASPSPAGA</sequence>